<dbReference type="Pfam" id="PF00072">
    <property type="entry name" value="Response_reg"/>
    <property type="match status" value="1"/>
</dbReference>
<dbReference type="Proteomes" id="UP000612680">
    <property type="component" value="Chromosome"/>
</dbReference>
<dbReference type="EMBL" id="CP056775">
    <property type="protein sequence ID" value="QRR03908.1"/>
    <property type="molecule type" value="Genomic_DNA"/>
</dbReference>
<protein>
    <submittedName>
        <fullName evidence="3">Response regulator</fullName>
    </submittedName>
</protein>
<proteinExistence type="predicted"/>
<accession>A0ABX7IDM4</accession>
<dbReference type="PANTHER" id="PTHR44520">
    <property type="entry name" value="RESPONSE REGULATOR RCP1-RELATED"/>
    <property type="match status" value="1"/>
</dbReference>
<evidence type="ECO:0000313" key="4">
    <source>
        <dbReference type="Proteomes" id="UP000612680"/>
    </source>
</evidence>
<gene>
    <name evidence="3" type="ORF">HWI92_24840</name>
</gene>
<dbReference type="InterPro" id="IPR052893">
    <property type="entry name" value="TCS_response_regulator"/>
</dbReference>
<sequence length="134" mass="15526">MGSKLKIILVDDDKIMLFLHEMFLKKSGVNNETILCGNGQEALDLLDKYNNPEEVFLVLLDINMPVMNGWEFLSAIRNKIYPHQIWVVMVSSATEDAERDRAFTYPHVIDYLQKPLTIESCNQLRESAELRAYF</sequence>
<name>A0ABX7IDM4_9BACT</name>
<dbReference type="PROSITE" id="PS50110">
    <property type="entry name" value="RESPONSE_REGULATORY"/>
    <property type="match status" value="1"/>
</dbReference>
<feature type="modified residue" description="4-aspartylphosphate" evidence="1">
    <location>
        <position position="61"/>
    </location>
</feature>
<dbReference type="SUPFAM" id="SSF52172">
    <property type="entry name" value="CheY-like"/>
    <property type="match status" value="1"/>
</dbReference>
<feature type="domain" description="Response regulatory" evidence="2">
    <location>
        <begin position="6"/>
        <end position="129"/>
    </location>
</feature>
<evidence type="ECO:0000313" key="3">
    <source>
        <dbReference type="EMBL" id="QRR03908.1"/>
    </source>
</evidence>
<evidence type="ECO:0000256" key="1">
    <source>
        <dbReference type="PROSITE-ProRule" id="PRU00169"/>
    </source>
</evidence>
<keyword evidence="1" id="KW-0597">Phosphoprotein</keyword>
<dbReference type="RefSeq" id="WP_204660099.1">
    <property type="nucleotide sequence ID" value="NZ_CP056775.1"/>
</dbReference>
<dbReference type="Gene3D" id="3.40.50.2300">
    <property type="match status" value="1"/>
</dbReference>
<keyword evidence="4" id="KW-1185">Reference proteome</keyword>
<dbReference type="PANTHER" id="PTHR44520:SF2">
    <property type="entry name" value="RESPONSE REGULATOR RCP1"/>
    <property type="match status" value="1"/>
</dbReference>
<evidence type="ECO:0000259" key="2">
    <source>
        <dbReference type="PROSITE" id="PS50110"/>
    </source>
</evidence>
<reference evidence="3 4" key="1">
    <citation type="submission" date="2020-06" db="EMBL/GenBank/DDBJ databases">
        <title>Dyadobacter sandarakinus sp. nov., isolated from the soil of the Arctic Yellow River Station.</title>
        <authorList>
            <person name="Zhang Y."/>
            <person name="Peng F."/>
        </authorList>
    </citation>
    <scope>NUCLEOTIDE SEQUENCE [LARGE SCALE GENOMIC DNA]</scope>
    <source>
        <strain evidence="3 4">Q3-56</strain>
    </source>
</reference>
<dbReference type="InterPro" id="IPR001789">
    <property type="entry name" value="Sig_transdc_resp-reg_receiver"/>
</dbReference>
<dbReference type="InterPro" id="IPR011006">
    <property type="entry name" value="CheY-like_superfamily"/>
</dbReference>
<organism evidence="3 4">
    <name type="scientific">Dyadobacter sandarakinus</name>
    <dbReference type="NCBI Taxonomy" id="2747268"/>
    <lineage>
        <taxon>Bacteria</taxon>
        <taxon>Pseudomonadati</taxon>
        <taxon>Bacteroidota</taxon>
        <taxon>Cytophagia</taxon>
        <taxon>Cytophagales</taxon>
        <taxon>Spirosomataceae</taxon>
        <taxon>Dyadobacter</taxon>
    </lineage>
</organism>
<dbReference type="SMART" id="SM00448">
    <property type="entry name" value="REC"/>
    <property type="match status" value="1"/>
</dbReference>